<feature type="transmembrane region" description="Helical" evidence="2">
    <location>
        <begin position="93"/>
        <end position="118"/>
    </location>
</feature>
<evidence type="ECO:0000256" key="1">
    <source>
        <dbReference type="SAM" id="MobiDB-lite"/>
    </source>
</evidence>
<keyword evidence="2" id="KW-0472">Membrane</keyword>
<reference evidence="4" key="1">
    <citation type="submission" date="2023-03" db="EMBL/GenBank/DDBJ databases">
        <title>Massive genome expansion in bonnet fungi (Mycena s.s.) driven by repeated elements and novel gene families across ecological guilds.</title>
        <authorList>
            <consortium name="Lawrence Berkeley National Laboratory"/>
            <person name="Harder C.B."/>
            <person name="Miyauchi S."/>
            <person name="Viragh M."/>
            <person name="Kuo A."/>
            <person name="Thoen E."/>
            <person name="Andreopoulos B."/>
            <person name="Lu D."/>
            <person name="Skrede I."/>
            <person name="Drula E."/>
            <person name="Henrissat B."/>
            <person name="Morin E."/>
            <person name="Kohler A."/>
            <person name="Barry K."/>
            <person name="LaButti K."/>
            <person name="Morin E."/>
            <person name="Salamov A."/>
            <person name="Lipzen A."/>
            <person name="Mereny Z."/>
            <person name="Hegedus B."/>
            <person name="Baldrian P."/>
            <person name="Stursova M."/>
            <person name="Weitz H."/>
            <person name="Taylor A."/>
            <person name="Grigoriev I.V."/>
            <person name="Nagy L.G."/>
            <person name="Martin F."/>
            <person name="Kauserud H."/>
        </authorList>
    </citation>
    <scope>NUCLEOTIDE SEQUENCE</scope>
    <source>
        <strain evidence="4">CBHHK067</strain>
    </source>
</reference>
<organism evidence="4 5">
    <name type="scientific">Mycena rosella</name>
    <name type="common">Pink bonnet</name>
    <name type="synonym">Agaricus rosellus</name>
    <dbReference type="NCBI Taxonomy" id="1033263"/>
    <lineage>
        <taxon>Eukaryota</taxon>
        <taxon>Fungi</taxon>
        <taxon>Dikarya</taxon>
        <taxon>Basidiomycota</taxon>
        <taxon>Agaricomycotina</taxon>
        <taxon>Agaricomycetes</taxon>
        <taxon>Agaricomycetidae</taxon>
        <taxon>Agaricales</taxon>
        <taxon>Marasmiineae</taxon>
        <taxon>Mycenaceae</taxon>
        <taxon>Mycena</taxon>
    </lineage>
</organism>
<keyword evidence="5" id="KW-1185">Reference proteome</keyword>
<gene>
    <name evidence="4" type="ORF">B0H17DRAFT_410184</name>
</gene>
<feature type="domain" description="DUF6534" evidence="3">
    <location>
        <begin position="249"/>
        <end position="336"/>
    </location>
</feature>
<keyword evidence="2" id="KW-0812">Transmembrane</keyword>
<comment type="caution">
    <text evidence="4">The sequence shown here is derived from an EMBL/GenBank/DDBJ whole genome shotgun (WGS) entry which is preliminary data.</text>
</comment>
<evidence type="ECO:0000259" key="3">
    <source>
        <dbReference type="Pfam" id="PF20152"/>
    </source>
</evidence>
<dbReference type="PANTHER" id="PTHR40465:SF1">
    <property type="entry name" value="DUF6534 DOMAIN-CONTAINING PROTEIN"/>
    <property type="match status" value="1"/>
</dbReference>
<feature type="compositionally biased region" description="Polar residues" evidence="1">
    <location>
        <begin position="367"/>
        <end position="379"/>
    </location>
</feature>
<feature type="region of interest" description="Disordered" evidence="1">
    <location>
        <begin position="367"/>
        <end position="390"/>
    </location>
</feature>
<feature type="compositionally biased region" description="Basic and acidic residues" evidence="1">
    <location>
        <begin position="381"/>
        <end position="390"/>
    </location>
</feature>
<evidence type="ECO:0000256" key="2">
    <source>
        <dbReference type="SAM" id="Phobius"/>
    </source>
</evidence>
<evidence type="ECO:0000313" key="5">
    <source>
        <dbReference type="Proteomes" id="UP001221757"/>
    </source>
</evidence>
<accession>A0AAD7CLC7</accession>
<sequence>MERPSKSPLAVCLLPHPFGLHGIQGPRITNAPDRSNFPFPRIIRPCQSMTHIVSSKYIRTYKSLVTWLQPGSLCKIPQIFFTMESSEVGKLTIPLFIGTILNWGLLGSLVVQVYLYFLAFPNDRWFSKVLVVAVTVAELLQTLGDSRDAIRVFGTGWGNPEVLDSVGWAWFSVPVLGSSVASAGQIFFAWRIYIIGAGSLFIPTVIGAVTAVQLGAGIWTGVDIARAGKFSLLQFRLLKPPVAWLAATALADLIIVAGTVFFIRKAQQPEFRRSTNFTLSRIIKITVETGLLCVLFALLDLSLFIRYGGNNYHLAVCIWLSKVYSNSIMVILNSRAYIGHAPHLASPMTELAFHSHGMTVQVSIEASSTTTRDSDSIPQSAEDKDEVHGV</sequence>
<dbReference type="AlphaFoldDB" id="A0AAD7CLC7"/>
<feature type="transmembrane region" description="Helical" evidence="2">
    <location>
        <begin position="285"/>
        <end position="305"/>
    </location>
</feature>
<dbReference type="InterPro" id="IPR045339">
    <property type="entry name" value="DUF6534"/>
</dbReference>
<feature type="transmembrane region" description="Helical" evidence="2">
    <location>
        <begin position="168"/>
        <end position="188"/>
    </location>
</feature>
<feature type="transmembrane region" description="Helical" evidence="2">
    <location>
        <begin position="242"/>
        <end position="264"/>
    </location>
</feature>
<keyword evidence="2" id="KW-1133">Transmembrane helix</keyword>
<proteinExistence type="predicted"/>
<name>A0AAD7CLC7_MYCRO</name>
<dbReference type="Pfam" id="PF20152">
    <property type="entry name" value="DUF6534"/>
    <property type="match status" value="1"/>
</dbReference>
<protein>
    <recommendedName>
        <fullName evidence="3">DUF6534 domain-containing protein</fullName>
    </recommendedName>
</protein>
<feature type="transmembrane region" description="Helical" evidence="2">
    <location>
        <begin position="125"/>
        <end position="143"/>
    </location>
</feature>
<dbReference type="PANTHER" id="PTHR40465">
    <property type="entry name" value="CHROMOSOME 1, WHOLE GENOME SHOTGUN SEQUENCE"/>
    <property type="match status" value="1"/>
</dbReference>
<dbReference type="EMBL" id="JARKIE010000355">
    <property type="protein sequence ID" value="KAJ7651877.1"/>
    <property type="molecule type" value="Genomic_DNA"/>
</dbReference>
<evidence type="ECO:0000313" key="4">
    <source>
        <dbReference type="EMBL" id="KAJ7651877.1"/>
    </source>
</evidence>
<feature type="transmembrane region" description="Helical" evidence="2">
    <location>
        <begin position="200"/>
        <end position="222"/>
    </location>
</feature>
<dbReference type="Proteomes" id="UP001221757">
    <property type="component" value="Unassembled WGS sequence"/>
</dbReference>